<comment type="caution">
    <text evidence="6">The sequence shown here is derived from an EMBL/GenBank/DDBJ whole genome shotgun (WGS) entry which is preliminary data.</text>
</comment>
<sequence>MSPETVDTIIADGTVVTPTGTIDAAVAIDGETIAAVGAEESLPVADQRIDASDRLVMPGVIDPHVHVGEDPFTIDTYQTASEAAALGGTTTFVNFAWEGWDGETSIYEPETTLVEGIRAQKEAAADALVDHSSHGVLATERDATIEQLEPALEEGVTSFKLFTAYEHGVSYGFMNQALRRIAELDAVGIFHTEDATVCDQLTEQFRAEGKGDPEWYPRSRPDYAEAMAADDVARMAQEAGAKYYGLHTSCRKSAEVLERYQDDGSQIRAETCTHYTVYDDSVFAERGNLPMIAPPIRKPDDVDAMFEHLRGGALSVVSTDHCGYKRESKEVENWWDSTFGANALQTSLPVFHDEAVHERGFSYPALVRLMSTNPARTFGMPEKGTLEPGTDADVVVFDPAETYTIDADENGSEADFSIYEGRDVTGRVEQTFVRGELVADDGEIVADPGHGSFVERDLPDWEQ</sequence>
<accession>L9XVU7</accession>
<reference evidence="6 7" key="1">
    <citation type="journal article" date="2014" name="PLoS Genet.">
        <title>Phylogenetically driven sequencing of extremely halophilic archaea reveals strategies for static and dynamic osmo-response.</title>
        <authorList>
            <person name="Becker E.A."/>
            <person name="Seitzer P.M."/>
            <person name="Tritt A."/>
            <person name="Larsen D."/>
            <person name="Krusor M."/>
            <person name="Yao A.I."/>
            <person name="Wu D."/>
            <person name="Madern D."/>
            <person name="Eisen J.A."/>
            <person name="Darling A.E."/>
            <person name="Facciotti M.T."/>
        </authorList>
    </citation>
    <scope>NUCLEOTIDE SEQUENCE [LARGE SCALE GENOMIC DNA]</scope>
    <source>
        <strain evidence="6 7">JCM 10478</strain>
    </source>
</reference>
<evidence type="ECO:0000313" key="6">
    <source>
        <dbReference type="EMBL" id="ELY65526.1"/>
    </source>
</evidence>
<dbReference type="InterPro" id="IPR006680">
    <property type="entry name" value="Amidohydro-rel"/>
</dbReference>
<dbReference type="AlphaFoldDB" id="L9XVU7"/>
<dbReference type="PATRIC" id="fig|1227496.3.peg.2948"/>
<dbReference type="SUPFAM" id="SSF51556">
    <property type="entry name" value="Metallo-dependent hydrolases"/>
    <property type="match status" value="1"/>
</dbReference>
<dbReference type="EMBL" id="AOID01000045">
    <property type="protein sequence ID" value="ELY65526.1"/>
    <property type="molecule type" value="Genomic_DNA"/>
</dbReference>
<evidence type="ECO:0000256" key="2">
    <source>
        <dbReference type="ARBA" id="ARBA00008829"/>
    </source>
</evidence>
<feature type="domain" description="Amidohydrolase-related" evidence="5">
    <location>
        <begin position="55"/>
        <end position="438"/>
    </location>
</feature>
<keyword evidence="4" id="KW-0665">Pyrimidine biosynthesis</keyword>
<evidence type="ECO:0000256" key="3">
    <source>
        <dbReference type="ARBA" id="ARBA00022801"/>
    </source>
</evidence>
<evidence type="ECO:0000256" key="4">
    <source>
        <dbReference type="ARBA" id="ARBA00022975"/>
    </source>
</evidence>
<dbReference type="Gene3D" id="2.30.40.10">
    <property type="entry name" value="Urease, subunit C, domain 1"/>
    <property type="match status" value="1"/>
</dbReference>
<dbReference type="OrthoDB" id="8791at2157"/>
<dbReference type="InterPro" id="IPR011059">
    <property type="entry name" value="Metal-dep_hydrolase_composite"/>
</dbReference>
<dbReference type="Gene3D" id="3.20.20.140">
    <property type="entry name" value="Metal-dependent hydrolases"/>
    <property type="match status" value="1"/>
</dbReference>
<gene>
    <name evidence="6" type="ORF">C489_14650</name>
</gene>
<dbReference type="GO" id="GO:0016812">
    <property type="term" value="F:hydrolase activity, acting on carbon-nitrogen (but not peptide) bonds, in cyclic amides"/>
    <property type="evidence" value="ECO:0007669"/>
    <property type="project" value="TreeGrafter"/>
</dbReference>
<comment type="cofactor">
    <cofactor evidence="1">
        <name>Zn(2+)</name>
        <dbReference type="ChEBI" id="CHEBI:29105"/>
    </cofactor>
</comment>
<keyword evidence="7" id="KW-1185">Reference proteome</keyword>
<dbReference type="SUPFAM" id="SSF51338">
    <property type="entry name" value="Composite domain of metallo-dependent hydrolases"/>
    <property type="match status" value="1"/>
</dbReference>
<dbReference type="InterPro" id="IPR050378">
    <property type="entry name" value="Metallo-dep_Hydrolases_sf"/>
</dbReference>
<comment type="similarity">
    <text evidence="2">Belongs to the metallo-dependent hydrolases superfamily. Hydantoinase/dihydropyrimidinase family.</text>
</comment>
<evidence type="ECO:0000256" key="1">
    <source>
        <dbReference type="ARBA" id="ARBA00001947"/>
    </source>
</evidence>
<dbReference type="PANTHER" id="PTHR11647:SF1">
    <property type="entry name" value="COLLAPSIN RESPONSE MEDIATOR PROTEIN"/>
    <property type="match status" value="1"/>
</dbReference>
<evidence type="ECO:0000313" key="7">
    <source>
        <dbReference type="Proteomes" id="UP000011632"/>
    </source>
</evidence>
<dbReference type="GO" id="GO:0006221">
    <property type="term" value="P:pyrimidine nucleotide biosynthetic process"/>
    <property type="evidence" value="ECO:0007669"/>
    <property type="project" value="UniProtKB-KW"/>
</dbReference>
<evidence type="ECO:0000259" key="5">
    <source>
        <dbReference type="Pfam" id="PF01979"/>
    </source>
</evidence>
<dbReference type="PANTHER" id="PTHR11647">
    <property type="entry name" value="HYDRANTOINASE/DIHYDROPYRIMIDINASE FAMILY MEMBER"/>
    <property type="match status" value="1"/>
</dbReference>
<organism evidence="6 7">
    <name type="scientific">Natrinema versiforme JCM 10478</name>
    <dbReference type="NCBI Taxonomy" id="1227496"/>
    <lineage>
        <taxon>Archaea</taxon>
        <taxon>Methanobacteriati</taxon>
        <taxon>Methanobacteriota</taxon>
        <taxon>Stenosarchaea group</taxon>
        <taxon>Halobacteria</taxon>
        <taxon>Halobacteriales</taxon>
        <taxon>Natrialbaceae</taxon>
        <taxon>Natrinema</taxon>
    </lineage>
</organism>
<dbReference type="FunFam" id="3.20.20.140:FF:000174">
    <property type="entry name" value="Dihydropyrimidinase-related protein 2"/>
    <property type="match status" value="1"/>
</dbReference>
<name>L9XVU7_9EURY</name>
<keyword evidence="3" id="KW-0378">Hydrolase</keyword>
<dbReference type="RefSeq" id="WP_006432021.1">
    <property type="nucleotide sequence ID" value="NZ_AOID01000045.1"/>
</dbReference>
<dbReference type="Pfam" id="PF01979">
    <property type="entry name" value="Amidohydro_1"/>
    <property type="match status" value="1"/>
</dbReference>
<dbReference type="InterPro" id="IPR032466">
    <property type="entry name" value="Metal_Hydrolase"/>
</dbReference>
<dbReference type="GO" id="GO:0005829">
    <property type="term" value="C:cytosol"/>
    <property type="evidence" value="ECO:0007669"/>
    <property type="project" value="TreeGrafter"/>
</dbReference>
<dbReference type="Proteomes" id="UP000011632">
    <property type="component" value="Unassembled WGS sequence"/>
</dbReference>
<proteinExistence type="inferred from homology"/>
<dbReference type="STRING" id="1227496.C489_14650"/>
<protein>
    <submittedName>
        <fullName evidence="6">D-hydantoinase</fullName>
    </submittedName>
</protein>